<keyword evidence="5" id="KW-0547">Nucleotide-binding</keyword>
<dbReference type="InterPro" id="IPR027417">
    <property type="entry name" value="P-loop_NTPase"/>
</dbReference>
<evidence type="ECO:0000256" key="1">
    <source>
        <dbReference type="ARBA" id="ARBA00004202"/>
    </source>
</evidence>
<dbReference type="InterPro" id="IPR050107">
    <property type="entry name" value="ABC_carbohydrate_import_ATPase"/>
</dbReference>
<dbReference type="Pfam" id="PF00005">
    <property type="entry name" value="ABC_tran"/>
    <property type="match status" value="2"/>
</dbReference>
<evidence type="ECO:0000256" key="6">
    <source>
        <dbReference type="ARBA" id="ARBA00022840"/>
    </source>
</evidence>
<sequence length="509" mass="54241">MEAVLEAKGISKRFPGVLALDDVSLALRPGEVHALVGENGAGKSTLIKVFTGVYRPDGGELRYQGGPAAFATPMEAQRAGIQTIYQEVNLVPMMSVARNLLLGREPRGRFGVIDAAAMYGEAERVLAGYGVDTDVRRPLRTLGVGAQQMVALARAVSVDARVVIMDEPTSSLEPREVETLFGVIRKLRERGIAVMYVSHRLDELYQVCDRVTVLRDGRLAHTGPLAELERLKLISLMLGRDLNEVRSDGLTSFSRDHAGEPHRNGQAPVVEARGLTRRHVLDGVDVSVRPGEVVGLGGLLGAGRTETAKAIVGALPLDGGQVLVAGAPLRAGSTAAAIRAGVSLLPEDRKAEGIIPTLSVRENIALAALPALGRAGVVSEAKIDRVVEIFMRRLRIKAASPHQLVSELSGGNQQKVLLARWLAVRPKVLLLDEPTRGIDVGAKAEVQALIDELAEEGLGVLLISSDLEELVEGADRILVLREGAVVGELSGDEVTEERIMATIAEQADG</sequence>
<evidence type="ECO:0000259" key="9">
    <source>
        <dbReference type="PROSITE" id="PS50893"/>
    </source>
</evidence>
<evidence type="ECO:0000313" key="10">
    <source>
        <dbReference type="EMBL" id="AQZ64216.1"/>
    </source>
</evidence>
<dbReference type="PANTHER" id="PTHR43790">
    <property type="entry name" value="CARBOHYDRATE TRANSPORT ATP-BINDING PROTEIN MG119-RELATED"/>
    <property type="match status" value="1"/>
</dbReference>
<evidence type="ECO:0000256" key="4">
    <source>
        <dbReference type="ARBA" id="ARBA00022737"/>
    </source>
</evidence>
<evidence type="ECO:0000256" key="8">
    <source>
        <dbReference type="ARBA" id="ARBA00023136"/>
    </source>
</evidence>
<dbReference type="KEGG" id="noa:BKM31_24575"/>
<dbReference type="CDD" id="cd03215">
    <property type="entry name" value="ABC_Carb_Monos_II"/>
    <property type="match status" value="1"/>
</dbReference>
<dbReference type="Proteomes" id="UP000190797">
    <property type="component" value="Chromosome"/>
</dbReference>
<dbReference type="InterPro" id="IPR003593">
    <property type="entry name" value="AAA+_ATPase"/>
</dbReference>
<keyword evidence="2" id="KW-0813">Transport</keyword>
<dbReference type="InterPro" id="IPR003439">
    <property type="entry name" value="ABC_transporter-like_ATP-bd"/>
</dbReference>
<dbReference type="STRING" id="1909395.BKM31_24575"/>
<evidence type="ECO:0000256" key="5">
    <source>
        <dbReference type="ARBA" id="ARBA00022741"/>
    </source>
</evidence>
<keyword evidence="3" id="KW-1003">Cell membrane</keyword>
<dbReference type="PANTHER" id="PTHR43790:SF9">
    <property type="entry name" value="GALACTOFURANOSE TRANSPORTER ATP-BINDING PROTEIN YTFR"/>
    <property type="match status" value="1"/>
</dbReference>
<feature type="domain" description="ABC transporter" evidence="9">
    <location>
        <begin position="245"/>
        <end position="507"/>
    </location>
</feature>
<feature type="domain" description="ABC transporter" evidence="9">
    <location>
        <begin position="5"/>
        <end position="241"/>
    </location>
</feature>
<dbReference type="EMBL" id="CP017717">
    <property type="protein sequence ID" value="AQZ64216.1"/>
    <property type="molecule type" value="Genomic_DNA"/>
</dbReference>
<dbReference type="GO" id="GO:0005886">
    <property type="term" value="C:plasma membrane"/>
    <property type="evidence" value="ECO:0007669"/>
    <property type="project" value="UniProtKB-SubCell"/>
</dbReference>
<dbReference type="GO" id="GO:0016887">
    <property type="term" value="F:ATP hydrolysis activity"/>
    <property type="evidence" value="ECO:0007669"/>
    <property type="project" value="InterPro"/>
</dbReference>
<dbReference type="SUPFAM" id="SSF52540">
    <property type="entry name" value="P-loop containing nucleoside triphosphate hydrolases"/>
    <property type="match status" value="2"/>
</dbReference>
<dbReference type="FunFam" id="3.40.50.300:FF:000127">
    <property type="entry name" value="Ribose import ATP-binding protein RbsA"/>
    <property type="match status" value="1"/>
</dbReference>
<dbReference type="Gene3D" id="3.40.50.300">
    <property type="entry name" value="P-loop containing nucleotide triphosphate hydrolases"/>
    <property type="match status" value="2"/>
</dbReference>
<keyword evidence="4" id="KW-0677">Repeat</keyword>
<dbReference type="AlphaFoldDB" id="A0A1V0A1X0"/>
<reference evidence="11" key="1">
    <citation type="journal article" date="2017" name="Med. Chem. Commun.">
        <title>Nonomuraea sp. ATCC 55076 harbours the largest actinomycete chromosome to date and the kistamicin biosynthetic gene cluster.</title>
        <authorList>
            <person name="Nazari B."/>
            <person name="Forneris C.C."/>
            <person name="Gibson M.I."/>
            <person name="Moon K."/>
            <person name="Schramma K.R."/>
            <person name="Seyedsayamdost M.R."/>
        </authorList>
    </citation>
    <scope>NUCLEOTIDE SEQUENCE [LARGE SCALE GENOMIC DNA]</scope>
    <source>
        <strain evidence="11">ATCC 55076</strain>
    </source>
</reference>
<name>A0A1V0A1X0_9ACTN</name>
<evidence type="ECO:0000256" key="3">
    <source>
        <dbReference type="ARBA" id="ARBA00022475"/>
    </source>
</evidence>
<dbReference type="RefSeq" id="WP_080040413.1">
    <property type="nucleotide sequence ID" value="NZ_CP017717.1"/>
</dbReference>
<comment type="subcellular location">
    <subcellularLocation>
        <location evidence="1">Cell membrane</location>
        <topology evidence="1">Peripheral membrane protein</topology>
    </subcellularLocation>
</comment>
<accession>A0A1V0A1X0</accession>
<dbReference type="CDD" id="cd03216">
    <property type="entry name" value="ABC_Carb_Monos_I"/>
    <property type="match status" value="1"/>
</dbReference>
<keyword evidence="7" id="KW-1278">Translocase</keyword>
<proteinExistence type="predicted"/>
<evidence type="ECO:0000256" key="2">
    <source>
        <dbReference type="ARBA" id="ARBA00022448"/>
    </source>
</evidence>
<evidence type="ECO:0000313" key="11">
    <source>
        <dbReference type="Proteomes" id="UP000190797"/>
    </source>
</evidence>
<dbReference type="PROSITE" id="PS50893">
    <property type="entry name" value="ABC_TRANSPORTER_2"/>
    <property type="match status" value="2"/>
</dbReference>
<dbReference type="GO" id="GO:0005524">
    <property type="term" value="F:ATP binding"/>
    <property type="evidence" value="ECO:0007669"/>
    <property type="project" value="UniProtKB-KW"/>
</dbReference>
<protein>
    <submittedName>
        <fullName evidence="10">Sugar ABC transporter ATP-binding protein</fullName>
    </submittedName>
</protein>
<dbReference type="SMART" id="SM00382">
    <property type="entry name" value="AAA"/>
    <property type="match status" value="2"/>
</dbReference>
<keyword evidence="6 10" id="KW-0067">ATP-binding</keyword>
<dbReference type="PROSITE" id="PS00211">
    <property type="entry name" value="ABC_TRANSPORTER_1"/>
    <property type="match status" value="1"/>
</dbReference>
<gene>
    <name evidence="10" type="ORF">BKM31_24575</name>
</gene>
<dbReference type="InterPro" id="IPR017871">
    <property type="entry name" value="ABC_transporter-like_CS"/>
</dbReference>
<evidence type="ECO:0000256" key="7">
    <source>
        <dbReference type="ARBA" id="ARBA00022967"/>
    </source>
</evidence>
<keyword evidence="11" id="KW-1185">Reference proteome</keyword>
<organism evidence="10 11">
    <name type="scientific">[Actinomadura] parvosata subsp. kistnae</name>
    <dbReference type="NCBI Taxonomy" id="1909395"/>
    <lineage>
        <taxon>Bacteria</taxon>
        <taxon>Bacillati</taxon>
        <taxon>Actinomycetota</taxon>
        <taxon>Actinomycetes</taxon>
        <taxon>Streptosporangiales</taxon>
        <taxon>Streptosporangiaceae</taxon>
        <taxon>Nonomuraea</taxon>
    </lineage>
</organism>
<keyword evidence="8" id="KW-0472">Membrane</keyword>